<evidence type="ECO:0000313" key="2">
    <source>
        <dbReference type="EMBL" id="OMP86674.1"/>
    </source>
</evidence>
<keyword evidence="1" id="KW-0472">Membrane</keyword>
<protein>
    <submittedName>
        <fullName evidence="2">Uncharacterized protein</fullName>
    </submittedName>
</protein>
<dbReference type="Proteomes" id="UP000190776">
    <property type="component" value="Unassembled WGS sequence"/>
</dbReference>
<dbReference type="STRING" id="420778.A0A1S8BGP2"/>
<name>A0A1S8BGP2_9PEZI</name>
<dbReference type="OrthoDB" id="3692311at2759"/>
<comment type="caution">
    <text evidence="2">The sequence shown here is derived from an EMBL/GenBank/DDBJ whole genome shotgun (WGS) entry which is preliminary data.</text>
</comment>
<feature type="transmembrane region" description="Helical" evidence="1">
    <location>
        <begin position="40"/>
        <end position="60"/>
    </location>
</feature>
<sequence length="138" mass="15235">MPTLVGMNSMDLDNKPGWANTTGNFTAFTADYYELQKPWFTLYMASTLVLTLCGLVNVVLRTMIRAPDFLGSISALTRDSPFVDAPPGGSTMDGTDRARLLKDKWVRIQDVKPDEEVGRIAFSDGKGPGGLRIGRRYE</sequence>
<dbReference type="EMBL" id="MSZU01000080">
    <property type="protein sequence ID" value="OMP86674.1"/>
    <property type="molecule type" value="Genomic_DNA"/>
</dbReference>
<proteinExistence type="predicted"/>
<evidence type="ECO:0000256" key="1">
    <source>
        <dbReference type="SAM" id="Phobius"/>
    </source>
</evidence>
<organism evidence="2 3">
    <name type="scientific">Diplodia seriata</name>
    <dbReference type="NCBI Taxonomy" id="420778"/>
    <lineage>
        <taxon>Eukaryota</taxon>
        <taxon>Fungi</taxon>
        <taxon>Dikarya</taxon>
        <taxon>Ascomycota</taxon>
        <taxon>Pezizomycotina</taxon>
        <taxon>Dothideomycetes</taxon>
        <taxon>Dothideomycetes incertae sedis</taxon>
        <taxon>Botryosphaeriales</taxon>
        <taxon>Botryosphaeriaceae</taxon>
        <taxon>Diplodia</taxon>
    </lineage>
</organism>
<gene>
    <name evidence="2" type="ORF">BK809_0003846</name>
</gene>
<reference evidence="2 3" key="1">
    <citation type="submission" date="2017-01" db="EMBL/GenBank/DDBJ databases">
        <title>Draft genome sequence of Diplodia seriata F98.1, a fungal species involved in grapevine trunk diseases.</title>
        <authorList>
            <person name="Robert-Siegwald G."/>
            <person name="Vallet J."/>
            <person name="Abou-Mansour E."/>
            <person name="Xu J."/>
            <person name="Rey P."/>
            <person name="Bertsch C."/>
            <person name="Rego C."/>
            <person name="Larignon P."/>
            <person name="Fontaine F."/>
            <person name="Lebrun M.-H."/>
        </authorList>
    </citation>
    <scope>NUCLEOTIDE SEQUENCE [LARGE SCALE GENOMIC DNA]</scope>
    <source>
        <strain evidence="2 3">F98.1</strain>
    </source>
</reference>
<evidence type="ECO:0000313" key="3">
    <source>
        <dbReference type="Proteomes" id="UP000190776"/>
    </source>
</evidence>
<keyword evidence="1" id="KW-0812">Transmembrane</keyword>
<keyword evidence="1" id="KW-1133">Transmembrane helix</keyword>
<accession>A0A1S8BGP2</accession>
<dbReference type="AlphaFoldDB" id="A0A1S8BGP2"/>